<dbReference type="PANTHER" id="PTHR24049">
    <property type="entry name" value="CRUMBS FAMILY MEMBER"/>
    <property type="match status" value="1"/>
</dbReference>
<dbReference type="SUPFAM" id="SSF57196">
    <property type="entry name" value="EGF/Laminin"/>
    <property type="match status" value="2"/>
</dbReference>
<feature type="disulfide bond" evidence="5">
    <location>
        <begin position="184"/>
        <end position="193"/>
    </location>
</feature>
<accession>A0ABD3RSS8</accession>
<dbReference type="Proteomes" id="UP001530377">
    <property type="component" value="Unassembled WGS sequence"/>
</dbReference>
<dbReference type="AlphaFoldDB" id="A0ABD3RSS8"/>
<name>A0ABD3RSS8_9STRA</name>
<keyword evidence="2 8" id="KW-0732">Signal</keyword>
<dbReference type="PROSITE" id="PS01186">
    <property type="entry name" value="EGF_2"/>
    <property type="match status" value="2"/>
</dbReference>
<feature type="region of interest" description="Disordered" evidence="6">
    <location>
        <begin position="250"/>
        <end position="315"/>
    </location>
</feature>
<evidence type="ECO:0000256" key="7">
    <source>
        <dbReference type="SAM" id="Phobius"/>
    </source>
</evidence>
<sequence>MISLTTKLSNIYLILVVCAAILESDRKCQVAALEFGAVTTCPEVPTLLCKNGSTCTPGIASFGEQHDDLNLQASDSGYHCKCRNGYIGHECEILVEECAGNTVSPVCYNGSKCKTGGKCDCKALNQASDSTDTKFEGSGCQYESTSYCVVSLVGTHAPDNQFCTNHGECIRLVAEGESHPGCVCKEGWSGNHCEIRGDPFETHSSKATEKGGQSNVSTALFSTMIVVIAIVTLGIIYSLLKIRSRRNGSRTVELSSSSTKTVVGEGDLDADGSGTLGSPVKAGNVTDQIDADDFSIDENDDEDKASNGLRITEVV</sequence>
<dbReference type="PROSITE" id="PS00022">
    <property type="entry name" value="EGF_1"/>
    <property type="match status" value="2"/>
</dbReference>
<evidence type="ECO:0000256" key="3">
    <source>
        <dbReference type="ARBA" id="ARBA00022737"/>
    </source>
</evidence>
<comment type="caution">
    <text evidence="5">Lacks conserved residue(s) required for the propagation of feature annotation.</text>
</comment>
<feature type="signal peptide" evidence="8">
    <location>
        <begin position="1"/>
        <end position="19"/>
    </location>
</feature>
<evidence type="ECO:0000313" key="10">
    <source>
        <dbReference type="EMBL" id="KAL3816004.1"/>
    </source>
</evidence>
<dbReference type="InterPro" id="IPR000742">
    <property type="entry name" value="EGF"/>
</dbReference>
<keyword evidence="3" id="KW-0677">Repeat</keyword>
<feature type="transmembrane region" description="Helical" evidence="7">
    <location>
        <begin position="219"/>
        <end position="240"/>
    </location>
</feature>
<dbReference type="SMART" id="SM00181">
    <property type="entry name" value="EGF"/>
    <property type="match status" value="3"/>
</dbReference>
<evidence type="ECO:0000256" key="2">
    <source>
        <dbReference type="ARBA" id="ARBA00022729"/>
    </source>
</evidence>
<feature type="domain" description="EGF-like" evidence="9">
    <location>
        <begin position="152"/>
        <end position="194"/>
    </location>
</feature>
<dbReference type="PANTHER" id="PTHR24049:SF22">
    <property type="entry name" value="DROSOPHILA CRUMBS HOMOLOG"/>
    <property type="match status" value="1"/>
</dbReference>
<dbReference type="EMBL" id="JALLPB020000170">
    <property type="protein sequence ID" value="KAL3816004.1"/>
    <property type="molecule type" value="Genomic_DNA"/>
</dbReference>
<comment type="caution">
    <text evidence="10">The sequence shown here is derived from an EMBL/GenBank/DDBJ whole genome shotgun (WGS) entry which is preliminary data.</text>
</comment>
<feature type="disulfide bond" evidence="5">
    <location>
        <begin position="82"/>
        <end position="91"/>
    </location>
</feature>
<proteinExistence type="predicted"/>
<keyword evidence="11" id="KW-1185">Reference proteome</keyword>
<dbReference type="PROSITE" id="PS50026">
    <property type="entry name" value="EGF_3"/>
    <property type="match status" value="2"/>
</dbReference>
<evidence type="ECO:0000256" key="1">
    <source>
        <dbReference type="ARBA" id="ARBA00022536"/>
    </source>
</evidence>
<gene>
    <name evidence="10" type="ORF">ACHAXA_010664</name>
</gene>
<evidence type="ECO:0000256" key="5">
    <source>
        <dbReference type="PROSITE-ProRule" id="PRU00076"/>
    </source>
</evidence>
<dbReference type="Gene3D" id="2.10.25.10">
    <property type="entry name" value="Laminin"/>
    <property type="match status" value="2"/>
</dbReference>
<feature type="compositionally biased region" description="Acidic residues" evidence="6">
    <location>
        <begin position="289"/>
        <end position="303"/>
    </location>
</feature>
<feature type="domain" description="EGF-like" evidence="9">
    <location>
        <begin position="37"/>
        <end position="92"/>
    </location>
</feature>
<feature type="compositionally biased region" description="Polar residues" evidence="6">
    <location>
        <begin position="250"/>
        <end position="261"/>
    </location>
</feature>
<dbReference type="InterPro" id="IPR051022">
    <property type="entry name" value="Notch_Cell-Fate_Det"/>
</dbReference>
<organism evidence="10 11">
    <name type="scientific">Cyclostephanos tholiformis</name>
    <dbReference type="NCBI Taxonomy" id="382380"/>
    <lineage>
        <taxon>Eukaryota</taxon>
        <taxon>Sar</taxon>
        <taxon>Stramenopiles</taxon>
        <taxon>Ochrophyta</taxon>
        <taxon>Bacillariophyta</taxon>
        <taxon>Coscinodiscophyceae</taxon>
        <taxon>Thalassiosirophycidae</taxon>
        <taxon>Stephanodiscales</taxon>
        <taxon>Stephanodiscaceae</taxon>
        <taxon>Cyclostephanos</taxon>
    </lineage>
</organism>
<evidence type="ECO:0000256" key="6">
    <source>
        <dbReference type="SAM" id="MobiDB-lite"/>
    </source>
</evidence>
<keyword evidence="1 5" id="KW-0245">EGF-like domain</keyword>
<keyword evidence="4 5" id="KW-1015">Disulfide bond</keyword>
<feature type="chain" id="PRO_5044845444" description="EGF-like domain-containing protein" evidence="8">
    <location>
        <begin position="20"/>
        <end position="315"/>
    </location>
</feature>
<evidence type="ECO:0000256" key="4">
    <source>
        <dbReference type="ARBA" id="ARBA00023157"/>
    </source>
</evidence>
<evidence type="ECO:0000256" key="8">
    <source>
        <dbReference type="SAM" id="SignalP"/>
    </source>
</evidence>
<keyword evidence="7" id="KW-0472">Membrane</keyword>
<protein>
    <recommendedName>
        <fullName evidence="9">EGF-like domain-containing protein</fullName>
    </recommendedName>
</protein>
<keyword evidence="7" id="KW-1133">Transmembrane helix</keyword>
<evidence type="ECO:0000313" key="11">
    <source>
        <dbReference type="Proteomes" id="UP001530377"/>
    </source>
</evidence>
<reference evidence="10 11" key="1">
    <citation type="submission" date="2024-10" db="EMBL/GenBank/DDBJ databases">
        <title>Updated reference genomes for cyclostephanoid diatoms.</title>
        <authorList>
            <person name="Roberts W.R."/>
            <person name="Alverson A.J."/>
        </authorList>
    </citation>
    <scope>NUCLEOTIDE SEQUENCE [LARGE SCALE GENOMIC DNA]</scope>
    <source>
        <strain evidence="10 11">AJA228-03</strain>
    </source>
</reference>
<evidence type="ECO:0000259" key="9">
    <source>
        <dbReference type="PROSITE" id="PS50026"/>
    </source>
</evidence>
<keyword evidence="7" id="KW-0812">Transmembrane</keyword>